<organism evidence="1 2">
    <name type="scientific">Ellagibacter isourolithinifaciens</name>
    <dbReference type="NCBI Taxonomy" id="2137581"/>
    <lineage>
        <taxon>Bacteria</taxon>
        <taxon>Bacillati</taxon>
        <taxon>Actinomycetota</taxon>
        <taxon>Coriobacteriia</taxon>
        <taxon>Eggerthellales</taxon>
        <taxon>Eggerthellaceae</taxon>
        <taxon>Ellagibacter</taxon>
    </lineage>
</organism>
<name>A0A6N6NLD5_9ACTN</name>
<dbReference type="Proteomes" id="UP000468668">
    <property type="component" value="Unassembled WGS sequence"/>
</dbReference>
<gene>
    <name evidence="1" type="ORF">F8C90_07765</name>
</gene>
<comment type="caution">
    <text evidence="1">The sequence shown here is derived from an EMBL/GenBank/DDBJ whole genome shotgun (WGS) entry which is preliminary data.</text>
</comment>
<dbReference type="OrthoDB" id="5405775at2"/>
<dbReference type="EMBL" id="WAJR01000020">
    <property type="protein sequence ID" value="KAB1640011.1"/>
    <property type="molecule type" value="Genomic_DNA"/>
</dbReference>
<dbReference type="RefSeq" id="WP_158049958.1">
    <property type="nucleotide sequence ID" value="NZ_DAWAFB010000008.1"/>
</dbReference>
<accession>A0A6N6NLD5</accession>
<evidence type="ECO:0000313" key="2">
    <source>
        <dbReference type="Proteomes" id="UP000468668"/>
    </source>
</evidence>
<dbReference type="GeneID" id="98658303"/>
<keyword evidence="2" id="KW-1185">Reference proteome</keyword>
<sequence>MPPKFPKGNVRLMTDEDLDGFTLDQLKCRACSGYGNCGYKQMNIYNGKAVSICQMRKKKLQCERDGVPFEM</sequence>
<evidence type="ECO:0000313" key="1">
    <source>
        <dbReference type="EMBL" id="KAB1640011.1"/>
    </source>
</evidence>
<reference evidence="1 2" key="1">
    <citation type="submission" date="2019-09" db="EMBL/GenBank/DDBJ databases">
        <title>Whole genome shotgun sequencing (WGS) of Ellagibacter isourolithinifaciens DSM 104140(T) and Adlercreutzia muris DSM 29508(T).</title>
        <authorList>
            <person name="Stoll D.A."/>
            <person name="Danylec N."/>
            <person name="Huch M."/>
        </authorList>
    </citation>
    <scope>NUCLEOTIDE SEQUENCE [LARGE SCALE GENOMIC DNA]</scope>
    <source>
        <strain evidence="1 2">DSM 104140</strain>
    </source>
</reference>
<proteinExistence type="predicted"/>
<protein>
    <submittedName>
        <fullName evidence="1">Uncharacterized protein</fullName>
    </submittedName>
</protein>
<dbReference type="AlphaFoldDB" id="A0A6N6NLD5"/>